<proteinExistence type="inferred from homology"/>
<evidence type="ECO:0000256" key="9">
    <source>
        <dbReference type="ARBA" id="ARBA00025772"/>
    </source>
</evidence>
<name>A0A0G9GYB7_9GAMM</name>
<keyword evidence="4" id="KW-0488">Methylation</keyword>
<organism evidence="13 14">
    <name type="scientific">Dyella japonica DSM 16301</name>
    <dbReference type="NCBI Taxonomy" id="1440762"/>
    <lineage>
        <taxon>Bacteria</taxon>
        <taxon>Pseudomonadati</taxon>
        <taxon>Pseudomonadota</taxon>
        <taxon>Gammaproteobacteria</taxon>
        <taxon>Lysobacterales</taxon>
        <taxon>Rhodanobacteraceae</taxon>
        <taxon>Dyella</taxon>
    </lineage>
</organism>
<dbReference type="Gene3D" id="3.55.40.10">
    <property type="entry name" value="minor pseudopilin epsh domain"/>
    <property type="match status" value="1"/>
</dbReference>
<keyword evidence="5" id="KW-0997">Cell inner membrane</keyword>
<dbReference type="STRING" id="1440762.Y882_16400"/>
<protein>
    <recommendedName>
        <fullName evidence="2">Type II secretion system protein H</fullName>
    </recommendedName>
    <alternativeName>
        <fullName evidence="10">General secretion pathway protein H</fullName>
    </alternativeName>
</protein>
<comment type="subcellular location">
    <subcellularLocation>
        <location evidence="1">Cell inner membrane</location>
        <topology evidence="1">Single-pass membrane protein</topology>
    </subcellularLocation>
</comment>
<comment type="similarity">
    <text evidence="9">Belongs to the GSP H family.</text>
</comment>
<feature type="domain" description="General secretion pathway GspH" evidence="12">
    <location>
        <begin position="56"/>
        <end position="169"/>
    </location>
</feature>
<dbReference type="InterPro" id="IPR022346">
    <property type="entry name" value="T2SS_GspH"/>
</dbReference>
<dbReference type="RefSeq" id="WP_052950075.1">
    <property type="nucleotide sequence ID" value="NZ_JPLA01000049.1"/>
</dbReference>
<dbReference type="NCBIfam" id="TIGR02532">
    <property type="entry name" value="IV_pilin_GFxxxE"/>
    <property type="match status" value="1"/>
</dbReference>
<evidence type="ECO:0000256" key="3">
    <source>
        <dbReference type="ARBA" id="ARBA00022475"/>
    </source>
</evidence>
<evidence type="ECO:0000259" key="12">
    <source>
        <dbReference type="Pfam" id="PF12019"/>
    </source>
</evidence>
<dbReference type="Proteomes" id="UP000035481">
    <property type="component" value="Unassembled WGS sequence"/>
</dbReference>
<evidence type="ECO:0000256" key="11">
    <source>
        <dbReference type="SAM" id="Phobius"/>
    </source>
</evidence>
<keyword evidence="7 11" id="KW-1133">Transmembrane helix</keyword>
<accession>A0A0G9GYB7</accession>
<keyword evidence="6 11" id="KW-0812">Transmembrane</keyword>
<evidence type="ECO:0000256" key="5">
    <source>
        <dbReference type="ARBA" id="ARBA00022519"/>
    </source>
</evidence>
<dbReference type="InterPro" id="IPR045584">
    <property type="entry name" value="Pilin-like"/>
</dbReference>
<keyword evidence="8 11" id="KW-0472">Membrane</keyword>
<keyword evidence="3" id="KW-1003">Cell membrane</keyword>
<dbReference type="InterPro" id="IPR012902">
    <property type="entry name" value="N_methyl_site"/>
</dbReference>
<gene>
    <name evidence="13" type="ORF">Y882_16400</name>
</gene>
<reference evidence="13 14" key="1">
    <citation type="journal article" date="2015" name="Antonie Van Leeuwenhoek">
        <title>A phylogenomic and molecular marker based taxonomic framework for the order Xanthomonadales: proposal to transfer the families Algiphilaceae and Solimonadaceae to the order Nevskiales ord. nov. and to create a new family within the order Xanthomonadales, the family Rhodanobacteraceae fam. nov., containing the genus Rhodanobacter and its closest relatives.</title>
        <authorList>
            <person name="Naushad S."/>
            <person name="Adeolu M."/>
            <person name="Wong S."/>
            <person name="Sohail M."/>
            <person name="Schellhorn H.E."/>
            <person name="Gupta R.S."/>
        </authorList>
    </citation>
    <scope>NUCLEOTIDE SEQUENCE [LARGE SCALE GENOMIC DNA]</scope>
    <source>
        <strain evidence="13 14">DSM 16301</strain>
    </source>
</reference>
<evidence type="ECO:0000256" key="10">
    <source>
        <dbReference type="ARBA" id="ARBA00030775"/>
    </source>
</evidence>
<evidence type="ECO:0000256" key="8">
    <source>
        <dbReference type="ARBA" id="ARBA00023136"/>
    </source>
</evidence>
<dbReference type="GO" id="GO:0005886">
    <property type="term" value="C:plasma membrane"/>
    <property type="evidence" value="ECO:0007669"/>
    <property type="project" value="UniProtKB-SubCell"/>
</dbReference>
<sequence length="191" mass="19578">MCIRAPRGVDSGSGRIQAGFTLVELMVTLVVLVVLTAVAVPSFRSLTLSNRLTASANEIVGTIQVARMEAIKRNARTQLCSNSATSNAADALGQACGTSLGAVVATTAAGPVVVRESQLDLTGSVIVAGSMTALRFNSQGIAHATSSSAPYEGQVIDICTPSLRAENHRVIQMVAGSVVQAVTTTSTECST</sequence>
<evidence type="ECO:0000256" key="4">
    <source>
        <dbReference type="ARBA" id="ARBA00022481"/>
    </source>
</evidence>
<dbReference type="GO" id="GO:0015627">
    <property type="term" value="C:type II protein secretion system complex"/>
    <property type="evidence" value="ECO:0007669"/>
    <property type="project" value="InterPro"/>
</dbReference>
<dbReference type="AlphaFoldDB" id="A0A0G9GYB7"/>
<comment type="caution">
    <text evidence="13">The sequence shown here is derived from an EMBL/GenBank/DDBJ whole genome shotgun (WGS) entry which is preliminary data.</text>
</comment>
<feature type="transmembrane region" description="Helical" evidence="11">
    <location>
        <begin position="21"/>
        <end position="43"/>
    </location>
</feature>
<evidence type="ECO:0000313" key="13">
    <source>
        <dbReference type="EMBL" id="KLD62283.1"/>
    </source>
</evidence>
<dbReference type="PATRIC" id="fig|1440762.4.peg.3004"/>
<dbReference type="SUPFAM" id="SSF54523">
    <property type="entry name" value="Pili subunits"/>
    <property type="match status" value="1"/>
</dbReference>
<dbReference type="OrthoDB" id="2313614at2"/>
<dbReference type="PROSITE" id="PS00409">
    <property type="entry name" value="PROKAR_NTER_METHYL"/>
    <property type="match status" value="1"/>
</dbReference>
<evidence type="ECO:0000256" key="7">
    <source>
        <dbReference type="ARBA" id="ARBA00022989"/>
    </source>
</evidence>
<evidence type="ECO:0000256" key="6">
    <source>
        <dbReference type="ARBA" id="ARBA00022692"/>
    </source>
</evidence>
<dbReference type="EMBL" id="JPLA01000049">
    <property type="protein sequence ID" value="KLD62283.1"/>
    <property type="molecule type" value="Genomic_DNA"/>
</dbReference>
<dbReference type="Pfam" id="PF12019">
    <property type="entry name" value="GspH"/>
    <property type="match status" value="1"/>
</dbReference>
<evidence type="ECO:0000313" key="14">
    <source>
        <dbReference type="Proteomes" id="UP000035481"/>
    </source>
</evidence>
<dbReference type="GO" id="GO:0015628">
    <property type="term" value="P:protein secretion by the type II secretion system"/>
    <property type="evidence" value="ECO:0007669"/>
    <property type="project" value="InterPro"/>
</dbReference>
<evidence type="ECO:0000256" key="2">
    <source>
        <dbReference type="ARBA" id="ARBA00021549"/>
    </source>
</evidence>
<dbReference type="Pfam" id="PF07963">
    <property type="entry name" value="N_methyl"/>
    <property type="match status" value="1"/>
</dbReference>
<evidence type="ECO:0000256" key="1">
    <source>
        <dbReference type="ARBA" id="ARBA00004377"/>
    </source>
</evidence>